<name>C1B9B2_RHOOB</name>
<sequence length="95" mass="10366">MKRIALHSSTPRIVKIITDEFEARGTTIDVFSDRSDDPVRADLVLSTAATNSVTEWLAARLGCYVAVLPEALDYVRSMLDKQGTLVLVGSDRGKA</sequence>
<dbReference type="Proteomes" id="UP000002212">
    <property type="component" value="Chromosome"/>
</dbReference>
<evidence type="ECO:0000313" key="2">
    <source>
        <dbReference type="Proteomes" id="UP000002212"/>
    </source>
</evidence>
<dbReference type="AlphaFoldDB" id="C1B9B2"/>
<gene>
    <name evidence="1" type="ordered locus">ROP_40180</name>
</gene>
<dbReference type="RefSeq" id="WP_012691202.1">
    <property type="nucleotide sequence ID" value="NC_012522.1"/>
</dbReference>
<dbReference type="PATRIC" id="fig|632772.20.peg.4215"/>
<reference evidence="1 2" key="1">
    <citation type="submission" date="2009-03" db="EMBL/GenBank/DDBJ databases">
        <title>Comparison of the complete genome sequences of Rhodococcus erythropolis PR4 and Rhodococcus opacus B4.</title>
        <authorList>
            <person name="Takarada H."/>
            <person name="Sekine M."/>
            <person name="Hosoyama A."/>
            <person name="Yamada R."/>
            <person name="Fujisawa T."/>
            <person name="Omata S."/>
            <person name="Shimizu A."/>
            <person name="Tsukatani N."/>
            <person name="Tanikawa S."/>
            <person name="Fujita N."/>
            <person name="Harayama S."/>
        </authorList>
    </citation>
    <scope>NUCLEOTIDE SEQUENCE [LARGE SCALE GENOMIC DNA]</scope>
    <source>
        <strain evidence="1 2">B4</strain>
    </source>
</reference>
<dbReference type="HOGENOM" id="CLU_2370916_0_0_11"/>
<dbReference type="STRING" id="632772.ROP_40180"/>
<evidence type="ECO:0000313" key="1">
    <source>
        <dbReference type="EMBL" id="BAH52265.1"/>
    </source>
</evidence>
<dbReference type="KEGG" id="rop:ROP_40180"/>
<dbReference type="EMBL" id="AP011115">
    <property type="protein sequence ID" value="BAH52265.1"/>
    <property type="molecule type" value="Genomic_DNA"/>
</dbReference>
<protein>
    <submittedName>
        <fullName evidence="1">Uncharacterized protein</fullName>
    </submittedName>
</protein>
<proteinExistence type="predicted"/>
<accession>C1B9B2</accession>
<organism evidence="1 2">
    <name type="scientific">Rhodococcus opacus (strain B4)</name>
    <dbReference type="NCBI Taxonomy" id="632772"/>
    <lineage>
        <taxon>Bacteria</taxon>
        <taxon>Bacillati</taxon>
        <taxon>Actinomycetota</taxon>
        <taxon>Actinomycetes</taxon>
        <taxon>Mycobacteriales</taxon>
        <taxon>Nocardiaceae</taxon>
        <taxon>Rhodococcus</taxon>
    </lineage>
</organism>